<gene>
    <name evidence="1" type="ORF">J0X27_02625</name>
</gene>
<dbReference type="KEGG" id="hlo:J0X27_02625"/>
<dbReference type="EMBL" id="CP071463">
    <property type="protein sequence ID" value="QSW85751.1"/>
    <property type="molecule type" value="Genomic_DNA"/>
</dbReference>
<proteinExistence type="predicted"/>
<dbReference type="Proteomes" id="UP000663191">
    <property type="component" value="Chromosome"/>
</dbReference>
<organism evidence="1 2">
    <name type="scientific">Natrinema longum</name>
    <dbReference type="NCBI Taxonomy" id="370324"/>
    <lineage>
        <taxon>Archaea</taxon>
        <taxon>Methanobacteriati</taxon>
        <taxon>Methanobacteriota</taxon>
        <taxon>Stenosarchaea group</taxon>
        <taxon>Halobacteria</taxon>
        <taxon>Halobacteriales</taxon>
        <taxon>Natrialbaceae</taxon>
        <taxon>Natrinema</taxon>
    </lineage>
</organism>
<dbReference type="GeneID" id="63182603"/>
<protein>
    <submittedName>
        <fullName evidence="1">Calcium-binding protein</fullName>
    </submittedName>
</protein>
<sequence length="142" mass="15428">MTRDSDERFDNSRHSFTKTEALAAAGLALGASATAGTAVAQDDEQVVVYEDDYRPDVDFDVVSEVEGGMKVNLIAASGSADDVFDDPDDWDVYIINYDMDTDGPTWGLLFTEEVDLDVGDSESMGEDGVFRNSRLNLVEVGL</sequence>
<reference evidence="1 2" key="1">
    <citation type="journal article" date="2006" name="Int. J. Syst. Evol. Microbiol.">
        <title>Haloterrigena longa sp. nov. and Haloterrigena limicola sp. nov., extremely halophilic archaea isolated from a salt lake.</title>
        <authorList>
            <person name="Cui H.L."/>
            <person name="Tohty D."/>
            <person name="Zhou P.J."/>
            <person name="Liu S.J."/>
        </authorList>
    </citation>
    <scope>NUCLEOTIDE SEQUENCE [LARGE SCALE GENOMIC DNA]</scope>
    <source>
        <strain evidence="1 2">ABH32</strain>
    </source>
</reference>
<evidence type="ECO:0000313" key="1">
    <source>
        <dbReference type="EMBL" id="QSW85751.1"/>
    </source>
</evidence>
<evidence type="ECO:0000313" key="2">
    <source>
        <dbReference type="Proteomes" id="UP000663191"/>
    </source>
</evidence>
<name>A0A8A2UAD4_9EURY</name>
<dbReference type="OrthoDB" id="203934at2157"/>
<dbReference type="InterPro" id="IPR006311">
    <property type="entry name" value="TAT_signal"/>
</dbReference>
<keyword evidence="2" id="KW-1185">Reference proteome</keyword>
<dbReference type="RefSeq" id="WP_207270920.1">
    <property type="nucleotide sequence ID" value="NZ_CP071463.1"/>
</dbReference>
<dbReference type="PROSITE" id="PS51318">
    <property type="entry name" value="TAT"/>
    <property type="match status" value="1"/>
</dbReference>
<accession>A0A8A2UAD4</accession>
<dbReference type="AlphaFoldDB" id="A0A8A2UAD4"/>